<sequence>MVKALAEFNVLSALDRGIMVQYTLLYAQLIEEPWAFTASQHGQLRLCMVELGFTPSARSRLTALQRTDGEDDSDGWSDL</sequence>
<organism evidence="1 2">
    <name type="scientific">Parahaliea aestuarii</name>
    <dbReference type="NCBI Taxonomy" id="1852021"/>
    <lineage>
        <taxon>Bacteria</taxon>
        <taxon>Pseudomonadati</taxon>
        <taxon>Pseudomonadota</taxon>
        <taxon>Gammaproteobacteria</taxon>
        <taxon>Cellvibrionales</taxon>
        <taxon>Halieaceae</taxon>
        <taxon>Parahaliea</taxon>
    </lineage>
</organism>
<dbReference type="EMBL" id="VRYZ01000008">
    <property type="protein sequence ID" value="TXS89580.1"/>
    <property type="molecule type" value="Genomic_DNA"/>
</dbReference>
<protein>
    <submittedName>
        <fullName evidence="1">Uncharacterized protein</fullName>
    </submittedName>
</protein>
<evidence type="ECO:0000313" key="2">
    <source>
        <dbReference type="Proteomes" id="UP000321933"/>
    </source>
</evidence>
<reference evidence="1 2" key="1">
    <citation type="submission" date="2019-08" db="EMBL/GenBank/DDBJ databases">
        <title>Parahaliea maris sp. nov., isolated from the surface seawater.</title>
        <authorList>
            <person name="Liu Y."/>
        </authorList>
    </citation>
    <scope>NUCLEOTIDE SEQUENCE [LARGE SCALE GENOMIC DNA]</scope>
    <source>
        <strain evidence="1 2">S2-26</strain>
    </source>
</reference>
<dbReference type="Proteomes" id="UP000321933">
    <property type="component" value="Unassembled WGS sequence"/>
</dbReference>
<proteinExistence type="predicted"/>
<dbReference type="OrthoDB" id="6334328at2"/>
<accession>A0A5C8ZPD0</accession>
<name>A0A5C8ZPD0_9GAMM</name>
<comment type="caution">
    <text evidence="1">The sequence shown here is derived from an EMBL/GenBank/DDBJ whole genome shotgun (WGS) entry which is preliminary data.</text>
</comment>
<dbReference type="AlphaFoldDB" id="A0A5C8ZPD0"/>
<dbReference type="RefSeq" id="WP_148065438.1">
    <property type="nucleotide sequence ID" value="NZ_VRYZ01000008.1"/>
</dbReference>
<evidence type="ECO:0000313" key="1">
    <source>
        <dbReference type="EMBL" id="TXS89580.1"/>
    </source>
</evidence>
<gene>
    <name evidence="1" type="ORF">FVW59_16300</name>
</gene>
<keyword evidence="2" id="KW-1185">Reference proteome</keyword>